<feature type="domain" description="Serine aminopeptidase S33" evidence="1">
    <location>
        <begin position="43"/>
        <end position="90"/>
    </location>
</feature>
<sequence length="123" mass="14035">MGFKLTWFLVPLLRKKARMRYVMGDYLEDRASIIEDKVMGAEGIARQLALSGYGVFSMDYPGFGLSSLHGFIPRFDRIVDDVIERYSKVKGALMYQILLSANLKMLMVYMSNLRSHNVNGIES</sequence>
<evidence type="ECO:0000259" key="1">
    <source>
        <dbReference type="Pfam" id="PF12146"/>
    </source>
</evidence>
<dbReference type="InterPro" id="IPR022742">
    <property type="entry name" value="Hydrolase_4"/>
</dbReference>
<protein>
    <recommendedName>
        <fullName evidence="1">Serine aminopeptidase S33 domain-containing protein</fullName>
    </recommendedName>
</protein>
<proteinExistence type="predicted"/>
<reference evidence="2" key="1">
    <citation type="submission" date="2023-03" db="UniProtKB">
        <authorList>
            <consortium name="EnsemblPlants"/>
        </authorList>
    </citation>
    <scope>IDENTIFICATION</scope>
</reference>
<dbReference type="AlphaFoldDB" id="A0A9I9E9R4"/>
<evidence type="ECO:0000313" key="2">
    <source>
        <dbReference type="EnsemblPlants" id="MELO3C030620.2.1"/>
    </source>
</evidence>
<name>A0A9I9E9R4_CUCME</name>
<dbReference type="EnsemblPlants" id="MELO3C030620.2.1">
    <property type="protein sequence ID" value="MELO3C030620.2.1"/>
    <property type="gene ID" value="MELO3C030620.2"/>
</dbReference>
<dbReference type="Gramene" id="MELO3C030620.2.1">
    <property type="protein sequence ID" value="MELO3C030620.2.1"/>
    <property type="gene ID" value="MELO3C030620.2"/>
</dbReference>
<organism evidence="2">
    <name type="scientific">Cucumis melo</name>
    <name type="common">Muskmelon</name>
    <dbReference type="NCBI Taxonomy" id="3656"/>
    <lineage>
        <taxon>Eukaryota</taxon>
        <taxon>Viridiplantae</taxon>
        <taxon>Streptophyta</taxon>
        <taxon>Embryophyta</taxon>
        <taxon>Tracheophyta</taxon>
        <taxon>Spermatophyta</taxon>
        <taxon>Magnoliopsida</taxon>
        <taxon>eudicotyledons</taxon>
        <taxon>Gunneridae</taxon>
        <taxon>Pentapetalae</taxon>
        <taxon>rosids</taxon>
        <taxon>fabids</taxon>
        <taxon>Cucurbitales</taxon>
        <taxon>Cucurbitaceae</taxon>
        <taxon>Benincaseae</taxon>
        <taxon>Cucumis</taxon>
    </lineage>
</organism>
<dbReference type="Pfam" id="PF12146">
    <property type="entry name" value="Hydrolase_4"/>
    <property type="match status" value="1"/>
</dbReference>
<dbReference type="Gene3D" id="3.40.50.1820">
    <property type="entry name" value="alpha/beta hydrolase"/>
    <property type="match status" value="1"/>
</dbReference>
<accession>A0A9I9E9R4</accession>
<dbReference type="InterPro" id="IPR029058">
    <property type="entry name" value="AB_hydrolase_fold"/>
</dbReference>
<dbReference type="SUPFAM" id="SSF53474">
    <property type="entry name" value="alpha/beta-Hydrolases"/>
    <property type="match status" value="1"/>
</dbReference>